<evidence type="ECO:0000313" key="1">
    <source>
        <dbReference type="EMBL" id="VEC00261.1"/>
    </source>
</evidence>
<organism evidence="1 2">
    <name type="scientific">Cedecea lapagei</name>
    <dbReference type="NCBI Taxonomy" id="158823"/>
    <lineage>
        <taxon>Bacteria</taxon>
        <taxon>Pseudomonadati</taxon>
        <taxon>Pseudomonadota</taxon>
        <taxon>Gammaproteobacteria</taxon>
        <taxon>Enterobacterales</taxon>
        <taxon>Enterobacteriaceae</taxon>
        <taxon>Cedecea</taxon>
    </lineage>
</organism>
<name>A0A447V5P8_9ENTR</name>
<keyword evidence="2" id="KW-1185">Reference proteome</keyword>
<dbReference type="Proteomes" id="UP000274122">
    <property type="component" value="Chromosome"/>
</dbReference>
<protein>
    <submittedName>
        <fullName evidence="1">Uncharacterized protein</fullName>
    </submittedName>
</protein>
<accession>A0A447V5P8</accession>
<dbReference type="AlphaFoldDB" id="A0A447V5P8"/>
<dbReference type="KEGG" id="clap:NCTC11466_03543"/>
<proteinExistence type="predicted"/>
<gene>
    <name evidence="1" type="ORF">NCTC11466_03543</name>
</gene>
<dbReference type="EMBL" id="LR134201">
    <property type="protein sequence ID" value="VEC00261.1"/>
    <property type="molecule type" value="Genomic_DNA"/>
</dbReference>
<evidence type="ECO:0000313" key="2">
    <source>
        <dbReference type="Proteomes" id="UP000274122"/>
    </source>
</evidence>
<sequence length="73" mass="8753">METAELNAIRATARQCWKEIQGAWKTEEAKSIKDREVINRRILLSYERRIYPRFTIYQLLYHIGVINGTLKER</sequence>
<reference evidence="1 2" key="1">
    <citation type="submission" date="2018-12" db="EMBL/GenBank/DDBJ databases">
        <authorList>
            <consortium name="Pathogen Informatics"/>
        </authorList>
    </citation>
    <scope>NUCLEOTIDE SEQUENCE [LARGE SCALE GENOMIC DNA]</scope>
    <source>
        <strain evidence="1 2">NCTC11466</strain>
    </source>
</reference>